<reference evidence="1" key="2">
    <citation type="journal article" date="2020" name="Nat. Commun.">
        <title>Large-scale genome sequencing of mycorrhizal fungi provides insights into the early evolution of symbiotic traits.</title>
        <authorList>
            <person name="Miyauchi S."/>
            <person name="Kiss E."/>
            <person name="Kuo A."/>
            <person name="Drula E."/>
            <person name="Kohler A."/>
            <person name="Sanchez-Garcia M."/>
            <person name="Morin E."/>
            <person name="Andreopoulos B."/>
            <person name="Barry K.W."/>
            <person name="Bonito G."/>
            <person name="Buee M."/>
            <person name="Carver A."/>
            <person name="Chen C."/>
            <person name="Cichocki N."/>
            <person name="Clum A."/>
            <person name="Culley D."/>
            <person name="Crous P.W."/>
            <person name="Fauchery L."/>
            <person name="Girlanda M."/>
            <person name="Hayes R.D."/>
            <person name="Keri Z."/>
            <person name="LaButti K."/>
            <person name="Lipzen A."/>
            <person name="Lombard V."/>
            <person name="Magnuson J."/>
            <person name="Maillard F."/>
            <person name="Murat C."/>
            <person name="Nolan M."/>
            <person name="Ohm R.A."/>
            <person name="Pangilinan J."/>
            <person name="Pereira M.F."/>
            <person name="Perotto S."/>
            <person name="Peter M."/>
            <person name="Pfister S."/>
            <person name="Riley R."/>
            <person name="Sitrit Y."/>
            <person name="Stielow J.B."/>
            <person name="Szollosi G."/>
            <person name="Zifcakova L."/>
            <person name="Stursova M."/>
            <person name="Spatafora J.W."/>
            <person name="Tedersoo L."/>
            <person name="Vaario L.M."/>
            <person name="Yamada A."/>
            <person name="Yan M."/>
            <person name="Wang P."/>
            <person name="Xu J."/>
            <person name="Bruns T."/>
            <person name="Baldrian P."/>
            <person name="Vilgalys R."/>
            <person name="Dunand C."/>
            <person name="Henrissat B."/>
            <person name="Grigoriev I.V."/>
            <person name="Hibbett D."/>
            <person name="Nagy L.G."/>
            <person name="Martin F.M."/>
        </authorList>
    </citation>
    <scope>NUCLEOTIDE SEQUENCE</scope>
    <source>
        <strain evidence="1">P2</strain>
    </source>
</reference>
<name>A0ACB6Z1B7_THEGA</name>
<accession>A0ACB6Z1B7</accession>
<proteinExistence type="predicted"/>
<organism evidence="1 2">
    <name type="scientific">Thelephora ganbajun</name>
    <name type="common">Ganba fungus</name>
    <dbReference type="NCBI Taxonomy" id="370292"/>
    <lineage>
        <taxon>Eukaryota</taxon>
        <taxon>Fungi</taxon>
        <taxon>Dikarya</taxon>
        <taxon>Basidiomycota</taxon>
        <taxon>Agaricomycotina</taxon>
        <taxon>Agaricomycetes</taxon>
        <taxon>Thelephorales</taxon>
        <taxon>Thelephoraceae</taxon>
        <taxon>Thelephora</taxon>
    </lineage>
</organism>
<protein>
    <submittedName>
        <fullName evidence="1">Uncharacterized protein</fullName>
    </submittedName>
</protein>
<keyword evidence="2" id="KW-1185">Reference proteome</keyword>
<sequence>MDARICVFYPVCVDPELGLFGLTRRSIFNARHPHTHHDDDAPKNHKYRSFEGAVSSVSRLNLPNRMAMIIWHRGKAKINRLLGNAPPEVLVK</sequence>
<evidence type="ECO:0000313" key="1">
    <source>
        <dbReference type="EMBL" id="KAF9643185.1"/>
    </source>
</evidence>
<comment type="caution">
    <text evidence="1">The sequence shown here is derived from an EMBL/GenBank/DDBJ whole genome shotgun (WGS) entry which is preliminary data.</text>
</comment>
<dbReference type="Proteomes" id="UP000886501">
    <property type="component" value="Unassembled WGS sequence"/>
</dbReference>
<gene>
    <name evidence="1" type="ORF">BDM02DRAFT_3192076</name>
</gene>
<evidence type="ECO:0000313" key="2">
    <source>
        <dbReference type="Proteomes" id="UP000886501"/>
    </source>
</evidence>
<dbReference type="EMBL" id="MU118269">
    <property type="protein sequence ID" value="KAF9643185.1"/>
    <property type="molecule type" value="Genomic_DNA"/>
</dbReference>
<reference evidence="1" key="1">
    <citation type="submission" date="2019-10" db="EMBL/GenBank/DDBJ databases">
        <authorList>
            <consortium name="DOE Joint Genome Institute"/>
            <person name="Kuo A."/>
            <person name="Miyauchi S."/>
            <person name="Kiss E."/>
            <person name="Drula E."/>
            <person name="Kohler A."/>
            <person name="Sanchez-Garcia M."/>
            <person name="Andreopoulos B."/>
            <person name="Barry K.W."/>
            <person name="Bonito G."/>
            <person name="Buee M."/>
            <person name="Carver A."/>
            <person name="Chen C."/>
            <person name="Cichocki N."/>
            <person name="Clum A."/>
            <person name="Culley D."/>
            <person name="Crous P.W."/>
            <person name="Fauchery L."/>
            <person name="Girlanda M."/>
            <person name="Hayes R."/>
            <person name="Keri Z."/>
            <person name="Labutti K."/>
            <person name="Lipzen A."/>
            <person name="Lombard V."/>
            <person name="Magnuson J."/>
            <person name="Maillard F."/>
            <person name="Morin E."/>
            <person name="Murat C."/>
            <person name="Nolan M."/>
            <person name="Ohm R."/>
            <person name="Pangilinan J."/>
            <person name="Pereira M."/>
            <person name="Perotto S."/>
            <person name="Peter M."/>
            <person name="Riley R."/>
            <person name="Sitrit Y."/>
            <person name="Stielow B."/>
            <person name="Szollosi G."/>
            <person name="Zifcakova L."/>
            <person name="Stursova M."/>
            <person name="Spatafora J.W."/>
            <person name="Tedersoo L."/>
            <person name="Vaario L.-M."/>
            <person name="Yamada A."/>
            <person name="Yan M."/>
            <person name="Wang P."/>
            <person name="Xu J."/>
            <person name="Bruns T."/>
            <person name="Baldrian P."/>
            <person name="Vilgalys R."/>
            <person name="Henrissat B."/>
            <person name="Grigoriev I.V."/>
            <person name="Hibbett D."/>
            <person name="Nagy L.G."/>
            <person name="Martin F.M."/>
        </authorList>
    </citation>
    <scope>NUCLEOTIDE SEQUENCE</scope>
    <source>
        <strain evidence="1">P2</strain>
    </source>
</reference>